<dbReference type="PROSITE" id="PS50977">
    <property type="entry name" value="HTH_TETR_2"/>
    <property type="match status" value="1"/>
</dbReference>
<keyword evidence="1" id="KW-0805">Transcription regulation</keyword>
<sequence>MAHRPFHHGNLRAVLLDHAETVLRERGLEALSLRELAREAGVSHGAPRAHFIDRKALVDALAVRGFTRLTAQVGAATGSGDRVSDLRTGGAAYLDFAARDAALLDLMWAAKTDDPPPEVQEAATGLFTLLKQLLGEEGDAGAGPPRLGLVLMATMQGTADLVTSRRLPLEQAHAVLDEAITLYVAGATEVSRMRTTARRAR</sequence>
<feature type="DNA-binding region" description="H-T-H motif" evidence="4">
    <location>
        <begin position="32"/>
        <end position="51"/>
    </location>
</feature>
<proteinExistence type="predicted"/>
<keyword evidence="7" id="KW-1185">Reference proteome</keyword>
<dbReference type="PANTHER" id="PTHR30055:SF220">
    <property type="entry name" value="TETR-FAMILY REGULATORY PROTEIN"/>
    <property type="match status" value="1"/>
</dbReference>
<evidence type="ECO:0000313" key="7">
    <source>
        <dbReference type="Proteomes" id="UP001197247"/>
    </source>
</evidence>
<dbReference type="InterPro" id="IPR036271">
    <property type="entry name" value="Tet_transcr_reg_TetR-rel_C_sf"/>
</dbReference>
<evidence type="ECO:0000259" key="5">
    <source>
        <dbReference type="PROSITE" id="PS50977"/>
    </source>
</evidence>
<evidence type="ECO:0000256" key="2">
    <source>
        <dbReference type="ARBA" id="ARBA00023125"/>
    </source>
</evidence>
<protein>
    <submittedName>
        <fullName evidence="6">TetR/AcrR family transcriptional regulator</fullName>
    </submittedName>
</protein>
<dbReference type="PANTHER" id="PTHR30055">
    <property type="entry name" value="HTH-TYPE TRANSCRIPTIONAL REGULATOR RUTR"/>
    <property type="match status" value="1"/>
</dbReference>
<dbReference type="InterPro" id="IPR009057">
    <property type="entry name" value="Homeodomain-like_sf"/>
</dbReference>
<evidence type="ECO:0000256" key="1">
    <source>
        <dbReference type="ARBA" id="ARBA00023015"/>
    </source>
</evidence>
<dbReference type="SUPFAM" id="SSF46689">
    <property type="entry name" value="Homeodomain-like"/>
    <property type="match status" value="1"/>
</dbReference>
<dbReference type="SUPFAM" id="SSF48498">
    <property type="entry name" value="Tetracyclin repressor-like, C-terminal domain"/>
    <property type="match status" value="1"/>
</dbReference>
<organism evidence="6 7">
    <name type="scientific">Kineosporia corallincola</name>
    <dbReference type="NCBI Taxonomy" id="2835133"/>
    <lineage>
        <taxon>Bacteria</taxon>
        <taxon>Bacillati</taxon>
        <taxon>Actinomycetota</taxon>
        <taxon>Actinomycetes</taxon>
        <taxon>Kineosporiales</taxon>
        <taxon>Kineosporiaceae</taxon>
        <taxon>Kineosporia</taxon>
    </lineage>
</organism>
<dbReference type="Proteomes" id="UP001197247">
    <property type="component" value="Unassembled WGS sequence"/>
</dbReference>
<dbReference type="InterPro" id="IPR025996">
    <property type="entry name" value="MT1864/Rv1816-like_C"/>
</dbReference>
<evidence type="ECO:0000256" key="4">
    <source>
        <dbReference type="PROSITE-ProRule" id="PRU00335"/>
    </source>
</evidence>
<name>A0ABS5TRP1_9ACTN</name>
<evidence type="ECO:0000313" key="6">
    <source>
        <dbReference type="EMBL" id="MBT0773451.1"/>
    </source>
</evidence>
<feature type="domain" description="HTH tetR-type" evidence="5">
    <location>
        <begin position="9"/>
        <end position="69"/>
    </location>
</feature>
<accession>A0ABS5TRP1</accession>
<comment type="caution">
    <text evidence="6">The sequence shown here is derived from an EMBL/GenBank/DDBJ whole genome shotgun (WGS) entry which is preliminary data.</text>
</comment>
<evidence type="ECO:0000256" key="3">
    <source>
        <dbReference type="ARBA" id="ARBA00023163"/>
    </source>
</evidence>
<keyword evidence="2 4" id="KW-0238">DNA-binding</keyword>
<gene>
    <name evidence="6" type="ORF">KIH74_31180</name>
</gene>
<dbReference type="Pfam" id="PF13305">
    <property type="entry name" value="TetR_C_33"/>
    <property type="match status" value="1"/>
</dbReference>
<dbReference type="InterPro" id="IPR050109">
    <property type="entry name" value="HTH-type_TetR-like_transc_reg"/>
</dbReference>
<dbReference type="EMBL" id="JAHBAY010000017">
    <property type="protein sequence ID" value="MBT0773451.1"/>
    <property type="molecule type" value="Genomic_DNA"/>
</dbReference>
<dbReference type="Gene3D" id="1.10.357.10">
    <property type="entry name" value="Tetracycline Repressor, domain 2"/>
    <property type="match status" value="1"/>
</dbReference>
<dbReference type="InterPro" id="IPR001647">
    <property type="entry name" value="HTH_TetR"/>
</dbReference>
<keyword evidence="3" id="KW-0804">Transcription</keyword>
<dbReference type="Pfam" id="PF00440">
    <property type="entry name" value="TetR_N"/>
    <property type="match status" value="1"/>
</dbReference>
<reference evidence="6 7" key="1">
    <citation type="submission" date="2021-05" db="EMBL/GenBank/DDBJ databases">
        <title>Kineosporia and Streptomyces sp. nov. two new marine actinobacteria isolated from Coral.</title>
        <authorList>
            <person name="Buangrab K."/>
            <person name="Sutthacheep M."/>
            <person name="Yeemin T."/>
            <person name="Harunari E."/>
            <person name="Igarashi Y."/>
            <person name="Kanchanasin P."/>
            <person name="Tanasupawat S."/>
            <person name="Phongsopitanun W."/>
        </authorList>
    </citation>
    <scope>NUCLEOTIDE SEQUENCE [LARGE SCALE GENOMIC DNA]</scope>
    <source>
        <strain evidence="6 7">J2-2</strain>
    </source>
</reference>
<dbReference type="RefSeq" id="WP_214159992.1">
    <property type="nucleotide sequence ID" value="NZ_JAHBAY010000017.1"/>
</dbReference>